<dbReference type="Pfam" id="PF01103">
    <property type="entry name" value="Omp85"/>
    <property type="match status" value="1"/>
</dbReference>
<dbReference type="Gene3D" id="2.40.160.50">
    <property type="entry name" value="membrane protein fhac: a member of the omp85/tpsb transporter family"/>
    <property type="match status" value="1"/>
</dbReference>
<evidence type="ECO:0000313" key="5">
    <source>
        <dbReference type="Proteomes" id="UP000236752"/>
    </source>
</evidence>
<protein>
    <submittedName>
        <fullName evidence="4">Surface antigen</fullName>
    </submittedName>
</protein>
<sequence length="372" mass="39922">MHYGERGILMGFVSKSFITCGALVGLSFPVFAAEGALVAGVSFSNRYGATGNLGLEFNDLFNETTQARLGFRSGENGEEWNAGLSTVYGLGETALGRETSLQFGLKASVSDWDVNPYQTENYEFNFGVGGNPTEMLSWYAGAFFRHDSLNNADDGLSAIIVDDLGSSEAYGLEAQLTWSDKDRAEVLQTGSVLSLGIATTFSNEDYRDWSSYNVRGETTVGAFGQSVLFVGLGGGAVRSKSDENRIHVLDRIFSNSDLPRGFAWGATGPIDPVTDDALGGTRYVAGTVELMAPLPRPGMAVGAFVDAGSVWDLGDLASDGVIDDDYDLRSSTGLSLIWSSNHGRLRASVAEPISYNDDDDLERFSFQFTASF</sequence>
<dbReference type="Proteomes" id="UP000236752">
    <property type="component" value="Unassembled WGS sequence"/>
</dbReference>
<gene>
    <name evidence="4" type="ORF">SAMN04488045_1537</name>
</gene>
<evidence type="ECO:0000259" key="3">
    <source>
        <dbReference type="Pfam" id="PF01103"/>
    </source>
</evidence>
<comment type="subcellular location">
    <subcellularLocation>
        <location evidence="1">Membrane</location>
    </subcellularLocation>
</comment>
<evidence type="ECO:0000256" key="2">
    <source>
        <dbReference type="ARBA" id="ARBA00023136"/>
    </source>
</evidence>
<dbReference type="AlphaFoldDB" id="A0A1H5WPX6"/>
<name>A0A1H5WPX6_9RHOB</name>
<reference evidence="4 5" key="1">
    <citation type="submission" date="2016-10" db="EMBL/GenBank/DDBJ databases">
        <authorList>
            <person name="de Groot N.N."/>
        </authorList>
    </citation>
    <scope>NUCLEOTIDE SEQUENCE [LARGE SCALE GENOMIC DNA]</scope>
    <source>
        <strain evidence="4 5">DSM 26915</strain>
    </source>
</reference>
<keyword evidence="5" id="KW-1185">Reference proteome</keyword>
<dbReference type="InterPro" id="IPR000184">
    <property type="entry name" value="Bac_surfAg_D15"/>
</dbReference>
<dbReference type="EMBL" id="FNUZ01000002">
    <property type="protein sequence ID" value="SEG01430.1"/>
    <property type="molecule type" value="Genomic_DNA"/>
</dbReference>
<organism evidence="4 5">
    <name type="scientific">Thalassococcus halodurans</name>
    <dbReference type="NCBI Taxonomy" id="373675"/>
    <lineage>
        <taxon>Bacteria</taxon>
        <taxon>Pseudomonadati</taxon>
        <taxon>Pseudomonadota</taxon>
        <taxon>Alphaproteobacteria</taxon>
        <taxon>Rhodobacterales</taxon>
        <taxon>Roseobacteraceae</taxon>
        <taxon>Thalassococcus</taxon>
    </lineage>
</organism>
<keyword evidence="2" id="KW-0472">Membrane</keyword>
<dbReference type="GO" id="GO:0019867">
    <property type="term" value="C:outer membrane"/>
    <property type="evidence" value="ECO:0007669"/>
    <property type="project" value="InterPro"/>
</dbReference>
<evidence type="ECO:0000313" key="4">
    <source>
        <dbReference type="EMBL" id="SEG01430.1"/>
    </source>
</evidence>
<evidence type="ECO:0000256" key="1">
    <source>
        <dbReference type="ARBA" id="ARBA00004370"/>
    </source>
</evidence>
<feature type="domain" description="Bacterial surface antigen (D15)" evidence="3">
    <location>
        <begin position="93"/>
        <end position="370"/>
    </location>
</feature>
<proteinExistence type="predicted"/>
<accession>A0A1H5WPX6</accession>